<dbReference type="CDD" id="cd03219">
    <property type="entry name" value="ABC_Mj1267_LivG_branched"/>
    <property type="match status" value="1"/>
</dbReference>
<reference evidence="5 6" key="1">
    <citation type="submission" date="2020-07" db="EMBL/GenBank/DDBJ databases">
        <authorList>
            <person name="Li M."/>
        </authorList>
    </citation>
    <scope>NUCLEOTIDE SEQUENCE [LARGE SCALE GENOMIC DNA]</scope>
    <source>
        <strain evidence="5 6">DSM 23284</strain>
    </source>
</reference>
<dbReference type="InterPro" id="IPR003593">
    <property type="entry name" value="AAA+_ATPase"/>
</dbReference>
<keyword evidence="6" id="KW-1185">Reference proteome</keyword>
<evidence type="ECO:0000259" key="4">
    <source>
        <dbReference type="PROSITE" id="PS50893"/>
    </source>
</evidence>
<accession>A0A838XQW8</accession>
<dbReference type="EMBL" id="JACEON010000005">
    <property type="protein sequence ID" value="MBA4611451.1"/>
    <property type="molecule type" value="Genomic_DNA"/>
</dbReference>
<dbReference type="InterPro" id="IPR027417">
    <property type="entry name" value="P-loop_NTPase"/>
</dbReference>
<protein>
    <submittedName>
        <fullName evidence="5">ABC transporter ATP-binding protein</fullName>
    </submittedName>
</protein>
<dbReference type="GO" id="GO:0005886">
    <property type="term" value="C:plasma membrane"/>
    <property type="evidence" value="ECO:0007669"/>
    <property type="project" value="TreeGrafter"/>
</dbReference>
<dbReference type="GO" id="GO:0005524">
    <property type="term" value="F:ATP binding"/>
    <property type="evidence" value="ECO:0007669"/>
    <property type="project" value="UniProtKB-KW"/>
</dbReference>
<sequence>MTASGPALSIRDLHKDFGAAQIIRGISLDVREGSFHAVIGPNGAGKSTFFNLISGRFAPTSGKILLGDTQISGMRPYRINRLGLSRSFQITNIFNEMSVFENIRCALMWPGRAGYCFWRRASGYRRIGAEAERLIEEIGLSARAGEKAGNLSYAEQRALEVGMTIAGDARVLLFDEPTAGMNHNEVEQFSGFLRKVAVGRTVMMVEHDMNVVFSLADRVSVLVYGQIIATGTPEEIRQDPAVREAYLGAEA</sequence>
<keyword evidence="3 5" id="KW-0067">ATP-binding</keyword>
<keyword evidence="2" id="KW-0547">Nucleotide-binding</keyword>
<dbReference type="InterPro" id="IPR032823">
    <property type="entry name" value="BCA_ABC_TP_C"/>
</dbReference>
<organism evidence="5 6">
    <name type="scientific">Stappia taiwanensis</name>
    <dbReference type="NCBI Taxonomy" id="992267"/>
    <lineage>
        <taxon>Bacteria</taxon>
        <taxon>Pseudomonadati</taxon>
        <taxon>Pseudomonadota</taxon>
        <taxon>Alphaproteobacteria</taxon>
        <taxon>Hyphomicrobiales</taxon>
        <taxon>Stappiaceae</taxon>
        <taxon>Stappia</taxon>
    </lineage>
</organism>
<dbReference type="SUPFAM" id="SSF52540">
    <property type="entry name" value="P-loop containing nucleoside triphosphate hydrolases"/>
    <property type="match status" value="1"/>
</dbReference>
<dbReference type="PANTHER" id="PTHR45772:SF3">
    <property type="entry name" value="ABC TRANSPORTER ATP-BINDING PROTEIN"/>
    <property type="match status" value="1"/>
</dbReference>
<evidence type="ECO:0000313" key="6">
    <source>
        <dbReference type="Proteomes" id="UP000559404"/>
    </source>
</evidence>
<evidence type="ECO:0000256" key="1">
    <source>
        <dbReference type="ARBA" id="ARBA00022448"/>
    </source>
</evidence>
<dbReference type="InterPro" id="IPR051120">
    <property type="entry name" value="ABC_AA/LPS_Transport"/>
</dbReference>
<feature type="domain" description="ABC transporter" evidence="4">
    <location>
        <begin position="8"/>
        <end position="249"/>
    </location>
</feature>
<reference evidence="5 6" key="2">
    <citation type="submission" date="2020-08" db="EMBL/GenBank/DDBJ databases">
        <title>Stappia taiwanensis sp. nov., isolated from a coastal thermal spring.</title>
        <authorList>
            <person name="Kampfer P."/>
        </authorList>
    </citation>
    <scope>NUCLEOTIDE SEQUENCE [LARGE SCALE GENOMIC DNA]</scope>
    <source>
        <strain evidence="5 6">DSM 23284</strain>
    </source>
</reference>
<name>A0A838XQW8_9HYPH</name>
<comment type="caution">
    <text evidence="5">The sequence shown here is derived from an EMBL/GenBank/DDBJ whole genome shotgun (WGS) entry which is preliminary data.</text>
</comment>
<evidence type="ECO:0000256" key="3">
    <source>
        <dbReference type="ARBA" id="ARBA00022840"/>
    </source>
</evidence>
<dbReference type="GO" id="GO:0016887">
    <property type="term" value="F:ATP hydrolysis activity"/>
    <property type="evidence" value="ECO:0007669"/>
    <property type="project" value="InterPro"/>
</dbReference>
<gene>
    <name evidence="5" type="ORF">H1W37_07310</name>
</gene>
<dbReference type="Pfam" id="PF12399">
    <property type="entry name" value="BCA_ABC_TP_C"/>
    <property type="match status" value="1"/>
</dbReference>
<dbReference type="Proteomes" id="UP000559404">
    <property type="component" value="Unassembled WGS sequence"/>
</dbReference>
<dbReference type="RefSeq" id="WP_181759646.1">
    <property type="nucleotide sequence ID" value="NZ_BMCR01000006.1"/>
</dbReference>
<evidence type="ECO:0000256" key="2">
    <source>
        <dbReference type="ARBA" id="ARBA00022741"/>
    </source>
</evidence>
<keyword evidence="1" id="KW-0813">Transport</keyword>
<dbReference type="AlphaFoldDB" id="A0A838XQW8"/>
<proteinExistence type="predicted"/>
<dbReference type="PANTHER" id="PTHR45772">
    <property type="entry name" value="CONSERVED COMPONENT OF ABC TRANSPORTER FOR NATURAL AMINO ACIDS-RELATED"/>
    <property type="match status" value="1"/>
</dbReference>
<dbReference type="Pfam" id="PF00005">
    <property type="entry name" value="ABC_tran"/>
    <property type="match status" value="1"/>
</dbReference>
<evidence type="ECO:0000313" key="5">
    <source>
        <dbReference type="EMBL" id="MBA4611451.1"/>
    </source>
</evidence>
<dbReference type="PROSITE" id="PS50893">
    <property type="entry name" value="ABC_TRANSPORTER_2"/>
    <property type="match status" value="1"/>
</dbReference>
<dbReference type="Gene3D" id="3.40.50.300">
    <property type="entry name" value="P-loop containing nucleotide triphosphate hydrolases"/>
    <property type="match status" value="1"/>
</dbReference>
<dbReference type="SMART" id="SM00382">
    <property type="entry name" value="AAA"/>
    <property type="match status" value="1"/>
</dbReference>
<dbReference type="InterPro" id="IPR003439">
    <property type="entry name" value="ABC_transporter-like_ATP-bd"/>
</dbReference>